<proteinExistence type="predicted"/>
<dbReference type="Gene3D" id="3.40.50.2300">
    <property type="match status" value="2"/>
</dbReference>
<organism evidence="1 2">
    <name type="scientific">Streptomyces radiopugnans</name>
    <dbReference type="NCBI Taxonomy" id="403935"/>
    <lineage>
        <taxon>Bacteria</taxon>
        <taxon>Bacillati</taxon>
        <taxon>Actinomycetota</taxon>
        <taxon>Actinomycetes</taxon>
        <taxon>Kitasatosporales</taxon>
        <taxon>Streptomycetaceae</taxon>
        <taxon>Streptomyces</taxon>
    </lineage>
</organism>
<dbReference type="STRING" id="403935.SAMN05216481_10697"/>
<dbReference type="AlphaFoldDB" id="A0A1H9F6R9"/>
<name>A0A1H9F6R9_9ACTN</name>
<dbReference type="Proteomes" id="UP000199055">
    <property type="component" value="Unassembled WGS sequence"/>
</dbReference>
<evidence type="ECO:0000313" key="1">
    <source>
        <dbReference type="EMBL" id="SEQ33632.1"/>
    </source>
</evidence>
<dbReference type="EMBL" id="FOET01000006">
    <property type="protein sequence ID" value="SEQ33632.1"/>
    <property type="molecule type" value="Genomic_DNA"/>
</dbReference>
<keyword evidence="2" id="KW-1185">Reference proteome</keyword>
<evidence type="ECO:0000313" key="2">
    <source>
        <dbReference type="Proteomes" id="UP000199055"/>
    </source>
</evidence>
<dbReference type="SUPFAM" id="SSF53822">
    <property type="entry name" value="Periplasmic binding protein-like I"/>
    <property type="match status" value="1"/>
</dbReference>
<accession>A0A1H9F6R9</accession>
<gene>
    <name evidence="1" type="ORF">SAMN05216481_10697</name>
</gene>
<reference evidence="2" key="1">
    <citation type="submission" date="2016-10" db="EMBL/GenBank/DDBJ databases">
        <authorList>
            <person name="Varghese N."/>
            <person name="Submissions S."/>
        </authorList>
    </citation>
    <scope>NUCLEOTIDE SEQUENCE [LARGE SCALE GENOMIC DNA]</scope>
    <source>
        <strain evidence="2">CGMCC 4.3519</strain>
    </source>
</reference>
<dbReference type="InterPro" id="IPR028082">
    <property type="entry name" value="Peripla_BP_I"/>
</dbReference>
<protein>
    <submittedName>
        <fullName evidence="1">ABC-type branched-chain amino acid transport system, substrate-binding protein</fullName>
    </submittedName>
</protein>
<sequence>MATPAPNRFPDDTGADIFVREYPTAVVPDAPGYLTTRPPLLVLHVPGHGEEYEIRVRRVINALVDPLSDGGKLVPYAILQAGSDGDLLAGEAGKQLTFGIPGNMTPDRFPDFELLRDTVAYVREHPGDWTAPAAKELRDHAYRRRAERGGLPGLLWSLGGKEAPPATGLRGWLLRTWWLSLTRTLPRWLWARRKTARLVRPGRLSLNRRSRWLGTELNVRRSGEDLFGVMDAVAARQAPRLALPADHPRHAEALQAVDRLLLRALLEDLGRPSVGRVLPKRRRRRARPVILLEMPRDAADGAQAAERFLRSFRQAGATVGGPGPLVVAVGRISGTLRAELDPEECNLSQAGLLLHEDAHRPVWVGLREEPFSRAGLPVRRVSPRRFRLSWRTQTSVLAGSTALAVSLLGVGGVELLSGPERDTGCAGGGTAAVAELAEPVPVEPKKWYDEMREVIDRQNARAVRFAEEEDRTVRTVVHFGSDEPTDRTDTLFDGTIPELRGIAMWQGQILREAGADESLVPLVVDVRTTGKGFKDAAAEARELVEEVREADRRGVRNHETVVGVLGFAQSKEATRDALDILESADIPVVGTTATADEMLVSQTYWPFTPLNSDEARMAAEFATTSNIVARPEGADGCVPARHAVVVQNSDDLYSASLAGKFTKWFPGDEQLVNFSQEGAFGTAPPGSPNVTTAAQLAGTVCEMLGSAGGDPIVYWSARARDFTAFVNAFDKQGTCVKDGLTVLGGNELTNVALTGEYADKAWLRLYHSAHRLPTTDKRASWRTQRFAREYDALVGGPSKADPWRHDGHSAVSYDAFHMLSQAVDGARSGRDVHRSAVLAVLRGGVSFEGATGYVHRPLSPNRPPADKTLVLLRQTDGGPVVVGVCGAYEGGVKSQDQGPLCAAD</sequence>
<dbReference type="RefSeq" id="WP_093659400.1">
    <property type="nucleotide sequence ID" value="NZ_FOET01000006.1"/>
</dbReference>